<organism evidence="1 2">
    <name type="scientific">Lyophyllum shimeji</name>
    <name type="common">Hon-shimeji</name>
    <name type="synonym">Tricholoma shimeji</name>
    <dbReference type="NCBI Taxonomy" id="47721"/>
    <lineage>
        <taxon>Eukaryota</taxon>
        <taxon>Fungi</taxon>
        <taxon>Dikarya</taxon>
        <taxon>Basidiomycota</taxon>
        <taxon>Agaricomycotina</taxon>
        <taxon>Agaricomycetes</taxon>
        <taxon>Agaricomycetidae</taxon>
        <taxon>Agaricales</taxon>
        <taxon>Tricholomatineae</taxon>
        <taxon>Lyophyllaceae</taxon>
        <taxon>Lyophyllum</taxon>
    </lineage>
</organism>
<comment type="caution">
    <text evidence="1">The sequence shown here is derived from an EMBL/GenBank/DDBJ whole genome shotgun (WGS) entry which is preliminary data.</text>
</comment>
<evidence type="ECO:0000313" key="2">
    <source>
        <dbReference type="Proteomes" id="UP001063166"/>
    </source>
</evidence>
<dbReference type="EMBL" id="BRPK01000002">
    <property type="protein sequence ID" value="GLB34552.1"/>
    <property type="molecule type" value="Genomic_DNA"/>
</dbReference>
<keyword evidence="2" id="KW-1185">Reference proteome</keyword>
<accession>A0A9P3PEP3</accession>
<dbReference type="AlphaFoldDB" id="A0A9P3PEP3"/>
<reference evidence="1" key="1">
    <citation type="submission" date="2022-07" db="EMBL/GenBank/DDBJ databases">
        <title>The genome of Lyophyllum shimeji provides insight into the initial evolution of ectomycorrhizal fungal genome.</title>
        <authorList>
            <person name="Kobayashi Y."/>
            <person name="Shibata T."/>
            <person name="Hirakawa H."/>
            <person name="Shigenobu S."/>
            <person name="Nishiyama T."/>
            <person name="Yamada A."/>
            <person name="Hasebe M."/>
            <person name="Kawaguchi M."/>
        </authorList>
    </citation>
    <scope>NUCLEOTIDE SEQUENCE</scope>
    <source>
        <strain evidence="1">AT787</strain>
    </source>
</reference>
<gene>
    <name evidence="1" type="ORF">LshimejAT787_0201170</name>
</gene>
<evidence type="ECO:0000313" key="1">
    <source>
        <dbReference type="EMBL" id="GLB34552.1"/>
    </source>
</evidence>
<protein>
    <submittedName>
        <fullName evidence="1">Uncharacterized protein</fullName>
    </submittedName>
</protein>
<proteinExistence type="predicted"/>
<dbReference type="Proteomes" id="UP001063166">
    <property type="component" value="Unassembled WGS sequence"/>
</dbReference>
<sequence>MRCLAHADRGRRYEGNMTAKNDFRTLKRSGVDTDTPWSAVYFYTPSVMHNECRSHRELRTWSLHSSPGPHDGGRHHKLLVLTMVFRDAWTSRPSVRWNSDYTKCLSCQQWWRYRGFAEVSPSIAHIEDESPVLGDIGLLSATLASCMQTSLEAGFFGGKLNTSCNQGRRSAVSMHLLQSNAPPPRVQRQPTSLENSFCSSISRTWTDSSHLPSSTESSYYLLLHLHSYVIQKITTEA</sequence>
<name>A0A9P3PEP3_LYOSH</name>